<dbReference type="Proteomes" id="UP000634136">
    <property type="component" value="Unassembled WGS sequence"/>
</dbReference>
<reference evidence="1" key="1">
    <citation type="submission" date="2020-09" db="EMBL/GenBank/DDBJ databases">
        <title>Genome-Enabled Discovery of Anthraquinone Biosynthesis in Senna tora.</title>
        <authorList>
            <person name="Kang S.-H."/>
            <person name="Pandey R.P."/>
            <person name="Lee C.-M."/>
            <person name="Sim J.-S."/>
            <person name="Jeong J.-T."/>
            <person name="Choi B.-S."/>
            <person name="Jung M."/>
            <person name="Ginzburg D."/>
            <person name="Zhao K."/>
            <person name="Won S.Y."/>
            <person name="Oh T.-J."/>
            <person name="Yu Y."/>
            <person name="Kim N.-H."/>
            <person name="Lee O.R."/>
            <person name="Lee T.-H."/>
            <person name="Bashyal P."/>
            <person name="Kim T.-S."/>
            <person name="Lee W.-H."/>
            <person name="Kawkins C."/>
            <person name="Kim C.-K."/>
            <person name="Kim J.S."/>
            <person name="Ahn B.O."/>
            <person name="Rhee S.Y."/>
            <person name="Sohng J.K."/>
        </authorList>
    </citation>
    <scope>NUCLEOTIDE SEQUENCE</scope>
    <source>
        <tissue evidence="1">Leaf</tissue>
    </source>
</reference>
<evidence type="ECO:0000313" key="1">
    <source>
        <dbReference type="EMBL" id="KAF7843863.1"/>
    </source>
</evidence>
<protein>
    <submittedName>
        <fullName evidence="1">Ribonuclease H</fullName>
    </submittedName>
</protein>
<dbReference type="OrthoDB" id="1938246at2759"/>
<accession>A0A834XEQ8</accession>
<name>A0A834XEQ8_9FABA</name>
<dbReference type="EMBL" id="JAAIUW010000001">
    <property type="protein sequence ID" value="KAF7843863.1"/>
    <property type="molecule type" value="Genomic_DNA"/>
</dbReference>
<organism evidence="1 2">
    <name type="scientific">Senna tora</name>
    <dbReference type="NCBI Taxonomy" id="362788"/>
    <lineage>
        <taxon>Eukaryota</taxon>
        <taxon>Viridiplantae</taxon>
        <taxon>Streptophyta</taxon>
        <taxon>Embryophyta</taxon>
        <taxon>Tracheophyta</taxon>
        <taxon>Spermatophyta</taxon>
        <taxon>Magnoliopsida</taxon>
        <taxon>eudicotyledons</taxon>
        <taxon>Gunneridae</taxon>
        <taxon>Pentapetalae</taxon>
        <taxon>rosids</taxon>
        <taxon>fabids</taxon>
        <taxon>Fabales</taxon>
        <taxon>Fabaceae</taxon>
        <taxon>Caesalpinioideae</taxon>
        <taxon>Cassia clade</taxon>
        <taxon>Senna</taxon>
    </lineage>
</organism>
<dbReference type="PANTHER" id="PTHR33116:SF86">
    <property type="entry name" value="REVERSE TRANSCRIPTASE DOMAIN-CONTAINING PROTEIN"/>
    <property type="match status" value="1"/>
</dbReference>
<dbReference type="AlphaFoldDB" id="A0A834XEQ8"/>
<proteinExistence type="predicted"/>
<evidence type="ECO:0000313" key="2">
    <source>
        <dbReference type="Proteomes" id="UP000634136"/>
    </source>
</evidence>
<dbReference type="PANTHER" id="PTHR33116">
    <property type="entry name" value="REVERSE TRANSCRIPTASE ZINC-BINDING DOMAIN-CONTAINING PROTEIN-RELATED-RELATED"/>
    <property type="match status" value="1"/>
</dbReference>
<sequence>MGLRFGSKLGKYLGTWVDNHMSKKDAFDDVLNKIHSKLQLWKSKCLSQAGKMTLINSVISSSLIYPMSHHCFTLQQCHRIEQVMADFFWGFNGDNAKMHLKNWSSLCLPRNMGGLSFCKLAILNKSLLSKHLWRVVTWQQSLSSLCLNQKYSDALYSRVIYHRSTASPMWKGIVKSGFIVLDHLSWQVGNGTNINLNHPLWWPMLRGHEGISVVSDLIKYDSSSWNQELLFSLYDANVAQNILTIPISITTVSGVSRVESIRGVRIVNAWSSFRWYGSILCGYWIVKRYCLKVSLLVLYQDFGIGWLVRDRDKHLQSFLLVLRKGIQVVDHNGNLIIAKS</sequence>
<gene>
    <name evidence="1" type="ORF">G2W53_000768</name>
</gene>
<comment type="caution">
    <text evidence="1">The sequence shown here is derived from an EMBL/GenBank/DDBJ whole genome shotgun (WGS) entry which is preliminary data.</text>
</comment>
<keyword evidence="2" id="KW-1185">Reference proteome</keyword>